<organism evidence="2">
    <name type="scientific">Bradyrhizobium sp. LLZ17</name>
    <dbReference type="NCBI Taxonomy" id="3239388"/>
    <lineage>
        <taxon>Bacteria</taxon>
        <taxon>Pseudomonadati</taxon>
        <taxon>Pseudomonadota</taxon>
        <taxon>Alphaproteobacteria</taxon>
        <taxon>Hyphomicrobiales</taxon>
        <taxon>Nitrobacteraceae</taxon>
        <taxon>Bradyrhizobium</taxon>
    </lineage>
</organism>
<dbReference type="InterPro" id="IPR041633">
    <property type="entry name" value="Polbeta"/>
</dbReference>
<sequence length="281" mass="30681">MPDDPLLTRLTSVLAEVPGVRAIVLGGSRARGSAHPTSDYDIGLYCSGGDLIDTDRLRTVVKEIADDPGAATVTRYDEWGPWIVGGAWLSVGGQKVDLLYRHADNVERVMTACQSGTVVMAYQPGHPHGFCSAIWMGEIAYCQPLHDPHGLIARLKSIALPYPQNLGRALIRRFQWEVLFSIENAELAAARNERTHVVGCLYRSLACTAQVLFALNGRYLINEKGALQEAAFLPLTIPQLTQQADDIWRMIGTGAYAAACEALRDIDQQLQALAQSNAKQP</sequence>
<dbReference type="AlphaFoldDB" id="A0AB39XR20"/>
<dbReference type="SUPFAM" id="SSF81301">
    <property type="entry name" value="Nucleotidyltransferase"/>
    <property type="match status" value="1"/>
</dbReference>
<dbReference type="Gene3D" id="3.30.460.10">
    <property type="entry name" value="Beta Polymerase, domain 2"/>
    <property type="match status" value="1"/>
</dbReference>
<accession>A0AB39XR20</accession>
<name>A0AB39XR20_9BRAD</name>
<dbReference type="EMBL" id="CP165734">
    <property type="protein sequence ID" value="XDV60379.1"/>
    <property type="molecule type" value="Genomic_DNA"/>
</dbReference>
<reference evidence="2" key="1">
    <citation type="submission" date="2024-08" db="EMBL/GenBank/DDBJ databases">
        <authorList>
            <person name="Chaddad Z."/>
            <person name="Lamrabet M."/>
            <person name="Bouhnik O."/>
            <person name="Alami S."/>
            <person name="Wipf D."/>
            <person name="Courty P.E."/>
            <person name="Missbah El Idrissi M."/>
        </authorList>
    </citation>
    <scope>NUCLEOTIDE SEQUENCE</scope>
    <source>
        <strain evidence="2">LLZ17</strain>
    </source>
</reference>
<evidence type="ECO:0000313" key="2">
    <source>
        <dbReference type="EMBL" id="XDV60379.1"/>
    </source>
</evidence>
<protein>
    <submittedName>
        <fullName evidence="2">Nucleotidyltransferase domain-containing protein</fullName>
    </submittedName>
</protein>
<dbReference type="Pfam" id="PF18765">
    <property type="entry name" value="Polbeta"/>
    <property type="match status" value="1"/>
</dbReference>
<gene>
    <name evidence="2" type="ORF">AB8Z38_14170</name>
</gene>
<dbReference type="RefSeq" id="WP_369725732.1">
    <property type="nucleotide sequence ID" value="NZ_CP165734.1"/>
</dbReference>
<feature type="domain" description="Polymerase beta nucleotidyltransferase" evidence="1">
    <location>
        <begin position="10"/>
        <end position="67"/>
    </location>
</feature>
<dbReference type="CDD" id="cd05403">
    <property type="entry name" value="NT_KNTase_like"/>
    <property type="match status" value="1"/>
</dbReference>
<evidence type="ECO:0000259" key="1">
    <source>
        <dbReference type="Pfam" id="PF18765"/>
    </source>
</evidence>
<dbReference type="InterPro" id="IPR043519">
    <property type="entry name" value="NT_sf"/>
</dbReference>
<proteinExistence type="predicted"/>